<feature type="transmembrane region" description="Helical" evidence="2">
    <location>
        <begin position="468"/>
        <end position="492"/>
    </location>
</feature>
<feature type="region of interest" description="Disordered" evidence="1">
    <location>
        <begin position="1"/>
        <end position="46"/>
    </location>
</feature>
<reference evidence="4" key="1">
    <citation type="submission" date="2020-02" db="EMBL/GenBank/DDBJ databases">
        <authorList>
            <person name="Palmer J.M."/>
        </authorList>
    </citation>
    <scope>NUCLEOTIDE SEQUENCE</scope>
    <source>
        <strain evidence="4">EPUS1.4</strain>
        <tissue evidence="4">Thallus</tissue>
    </source>
</reference>
<dbReference type="AlphaFoldDB" id="A0A8H7E9I1"/>
<feature type="compositionally biased region" description="Low complexity" evidence="1">
    <location>
        <begin position="34"/>
        <end position="46"/>
    </location>
</feature>
<feature type="transmembrane region" description="Helical" evidence="2">
    <location>
        <begin position="336"/>
        <end position="352"/>
    </location>
</feature>
<keyword evidence="5" id="KW-1185">Reference proteome</keyword>
<name>A0A8H7E9I1_9EURO</name>
<feature type="transmembrane region" description="Helical" evidence="2">
    <location>
        <begin position="372"/>
        <end position="391"/>
    </location>
</feature>
<feature type="transmembrane region" description="Helical" evidence="2">
    <location>
        <begin position="436"/>
        <end position="456"/>
    </location>
</feature>
<evidence type="ECO:0000313" key="5">
    <source>
        <dbReference type="Proteomes" id="UP000606974"/>
    </source>
</evidence>
<dbReference type="InterPro" id="IPR051957">
    <property type="entry name" value="CRISP-LCCL_domain"/>
</dbReference>
<dbReference type="Proteomes" id="UP000606974">
    <property type="component" value="Unassembled WGS sequence"/>
</dbReference>
<dbReference type="InterPro" id="IPR036609">
    <property type="entry name" value="LCCL_sf"/>
</dbReference>
<evidence type="ECO:0000313" key="4">
    <source>
        <dbReference type="EMBL" id="KAF7513223.1"/>
    </source>
</evidence>
<proteinExistence type="predicted"/>
<organism evidence="4 5">
    <name type="scientific">Endocarpon pusillum</name>
    <dbReference type="NCBI Taxonomy" id="364733"/>
    <lineage>
        <taxon>Eukaryota</taxon>
        <taxon>Fungi</taxon>
        <taxon>Dikarya</taxon>
        <taxon>Ascomycota</taxon>
        <taxon>Pezizomycotina</taxon>
        <taxon>Eurotiomycetes</taxon>
        <taxon>Chaetothyriomycetidae</taxon>
        <taxon>Verrucariales</taxon>
        <taxon>Verrucariaceae</taxon>
        <taxon>Endocarpon</taxon>
    </lineage>
</organism>
<dbReference type="InterPro" id="IPR004043">
    <property type="entry name" value="LCCL"/>
</dbReference>
<comment type="caution">
    <text evidence="4">The sequence shown here is derived from an EMBL/GenBank/DDBJ whole genome shotgun (WGS) entry which is preliminary data.</text>
</comment>
<feature type="transmembrane region" description="Helical" evidence="2">
    <location>
        <begin position="403"/>
        <end position="424"/>
    </location>
</feature>
<dbReference type="Gene3D" id="2.170.130.20">
    <property type="entry name" value="LCCL-like domain"/>
    <property type="match status" value="1"/>
</dbReference>
<dbReference type="SMART" id="SM00603">
    <property type="entry name" value="LCCL"/>
    <property type="match status" value="1"/>
</dbReference>
<evidence type="ECO:0000256" key="1">
    <source>
        <dbReference type="SAM" id="MobiDB-lite"/>
    </source>
</evidence>
<keyword evidence="2" id="KW-0812">Transmembrane</keyword>
<feature type="domain" description="LCCL" evidence="3">
    <location>
        <begin position="173"/>
        <end position="285"/>
    </location>
</feature>
<dbReference type="OrthoDB" id="441660at2759"/>
<dbReference type="Pfam" id="PF03815">
    <property type="entry name" value="LCCL"/>
    <property type="match status" value="1"/>
</dbReference>
<evidence type="ECO:0000259" key="3">
    <source>
        <dbReference type="PROSITE" id="PS50820"/>
    </source>
</evidence>
<protein>
    <recommendedName>
        <fullName evidence="3">LCCL domain-containing protein</fullName>
    </recommendedName>
</protein>
<sequence length="651" mass="71821">MASAQPTRLAEEGTPAFPLIDLENGDPGHKPALETSSTSSSSASSPTEAAYLTHTHDFVRAQTPSPSFHELAFLPRRIPPCLILLYDNSASWMKGPRPSRVHKITPIFPRVQAASLTLVDRWVPQYYQKSWLLVGYYILWLLLFVVTLYRSASRNDISKSGPPVKLSCISRLWPNTTYCGLDGENCRPFDNTQVAFRCPSGCKAVNILNPRTIGAQEINYRSLVVGGPVGLDTANTVYRGDSFICGAAIHAGVIEDRRGGCGILSLLGEGRHFPSVERNGIQSVAFNSSFPLSFTFNQESSIYSSPSQCSDPRWRLLGVSVVFTFVFSMTTTSPELFFGTIFTAIFFHVALVSDPPDSPDFESLLSAATGRFLPAAFVGAGIYLFCVRRTLENLNAQVEKTILWLGACWLGALSNATFHLIPIQRLTPHDLKKQPGAVPALIFIVVLLFTIALIQARTFRVEGRLPQYLSLYAAMGIGILLLLAIPGLKLRIHHYILALLLLPGTSLQTRPSLLYQGLLVGLFINGIARWDFASILQTPAALLEDGLIGSLLPEVVTPAIAANNITFAWHTIAEGFQGISVMVNDVERYRGFQDRGDVKFSWHRNHDAEPEYFRFAYTKYGRLGGPWVADYTKTSIWQEDGRWVQLANGTG</sequence>
<dbReference type="PROSITE" id="PS50820">
    <property type="entry name" value="LCCL"/>
    <property type="match status" value="1"/>
</dbReference>
<keyword evidence="2" id="KW-0472">Membrane</keyword>
<dbReference type="PANTHER" id="PTHR31331">
    <property type="entry name" value="LCCL DOMAIN PROTEIN (AFU_ORTHOLOGUE AFUA_5G08630)"/>
    <property type="match status" value="1"/>
</dbReference>
<evidence type="ECO:0000256" key="2">
    <source>
        <dbReference type="SAM" id="Phobius"/>
    </source>
</evidence>
<keyword evidence="2" id="KW-1133">Transmembrane helix</keyword>
<dbReference type="EMBL" id="JAACFV010000007">
    <property type="protein sequence ID" value="KAF7513223.1"/>
    <property type="molecule type" value="Genomic_DNA"/>
</dbReference>
<gene>
    <name evidence="4" type="ORF">GJ744_010619</name>
</gene>
<dbReference type="SUPFAM" id="SSF69848">
    <property type="entry name" value="LCCL domain"/>
    <property type="match status" value="1"/>
</dbReference>
<accession>A0A8H7E9I1</accession>
<feature type="transmembrane region" description="Helical" evidence="2">
    <location>
        <begin position="131"/>
        <end position="149"/>
    </location>
</feature>
<dbReference type="PANTHER" id="PTHR31331:SF1">
    <property type="entry name" value="CYSTEINE RICH SECRETORY PROTEIN LCCL DOMAIN CONTAINING 2"/>
    <property type="match status" value="1"/>
</dbReference>